<accession>A0A4S3PZQ2</accession>
<proteinExistence type="predicted"/>
<protein>
    <recommendedName>
        <fullName evidence="4">YpfB family protein</fullName>
    </recommendedName>
</protein>
<keyword evidence="1" id="KW-0472">Membrane</keyword>
<evidence type="ECO:0008006" key="4">
    <source>
        <dbReference type="Google" id="ProtNLM"/>
    </source>
</evidence>
<feature type="transmembrane region" description="Helical" evidence="1">
    <location>
        <begin position="7"/>
        <end position="28"/>
    </location>
</feature>
<sequence length="60" mass="7027">MKNFERILIKLAIIQFIFLLLAQAIILYTPLTPYITRMIEYEGVDKSDTTKTIETLLNNH</sequence>
<organism evidence="2 3">
    <name type="scientific">Bacillus timonensis</name>
    <dbReference type="NCBI Taxonomy" id="1033734"/>
    <lineage>
        <taxon>Bacteria</taxon>
        <taxon>Bacillati</taxon>
        <taxon>Bacillota</taxon>
        <taxon>Bacilli</taxon>
        <taxon>Bacillales</taxon>
        <taxon>Bacillaceae</taxon>
        <taxon>Bacillus</taxon>
    </lineage>
</organism>
<keyword evidence="3" id="KW-1185">Reference proteome</keyword>
<keyword evidence="1" id="KW-1133">Transmembrane helix</keyword>
<evidence type="ECO:0000256" key="1">
    <source>
        <dbReference type="SAM" id="Phobius"/>
    </source>
</evidence>
<dbReference type="InterPro" id="IPR035281">
    <property type="entry name" value="DUF5359"/>
</dbReference>
<gene>
    <name evidence="2" type="ORF">E1I69_01765</name>
</gene>
<dbReference type="OrthoDB" id="2697487at2"/>
<reference evidence="2 3" key="1">
    <citation type="journal article" date="2019" name="Indoor Air">
        <title>Impacts of indoor surface finishes on bacterial viability.</title>
        <authorList>
            <person name="Hu J."/>
            <person name="Maamar S.B."/>
            <person name="Glawe A.J."/>
            <person name="Gottel N."/>
            <person name="Gilbert J.A."/>
            <person name="Hartmann E.M."/>
        </authorList>
    </citation>
    <scope>NUCLEOTIDE SEQUENCE [LARGE SCALE GENOMIC DNA]</scope>
    <source>
        <strain evidence="2 3">AF060A6</strain>
    </source>
</reference>
<comment type="caution">
    <text evidence="2">The sequence shown here is derived from an EMBL/GenBank/DDBJ whole genome shotgun (WGS) entry which is preliminary data.</text>
</comment>
<dbReference type="STRING" id="1033734.GCA_000285535_04141"/>
<dbReference type="RefSeq" id="WP_136377919.1">
    <property type="nucleotide sequence ID" value="NZ_SLUB01000002.1"/>
</dbReference>
<evidence type="ECO:0000313" key="3">
    <source>
        <dbReference type="Proteomes" id="UP000306477"/>
    </source>
</evidence>
<keyword evidence="1" id="KW-0812">Transmembrane</keyword>
<dbReference type="Proteomes" id="UP000306477">
    <property type="component" value="Unassembled WGS sequence"/>
</dbReference>
<name>A0A4S3PZQ2_9BACI</name>
<evidence type="ECO:0000313" key="2">
    <source>
        <dbReference type="EMBL" id="THE15066.1"/>
    </source>
</evidence>
<dbReference type="EMBL" id="SLUB01000002">
    <property type="protein sequence ID" value="THE15066.1"/>
    <property type="molecule type" value="Genomic_DNA"/>
</dbReference>
<dbReference type="Pfam" id="PF17313">
    <property type="entry name" value="DUF5359"/>
    <property type="match status" value="1"/>
</dbReference>
<dbReference type="AlphaFoldDB" id="A0A4S3PZQ2"/>